<evidence type="ECO:0008006" key="4">
    <source>
        <dbReference type="Google" id="ProtNLM"/>
    </source>
</evidence>
<keyword evidence="3" id="KW-1185">Reference proteome</keyword>
<name>A0ABT8R8E7_9BACT</name>
<keyword evidence="1" id="KW-0812">Transmembrane</keyword>
<keyword evidence="1" id="KW-1133">Transmembrane helix</keyword>
<proteinExistence type="predicted"/>
<accession>A0ABT8R8E7</accession>
<feature type="transmembrane region" description="Helical" evidence="1">
    <location>
        <begin position="51"/>
        <end position="74"/>
    </location>
</feature>
<reference evidence="2" key="1">
    <citation type="submission" date="2023-07" db="EMBL/GenBank/DDBJ databases">
        <title>The genome sequence of Rhodocytophaga aerolata KACC 12507.</title>
        <authorList>
            <person name="Zhang X."/>
        </authorList>
    </citation>
    <scope>NUCLEOTIDE SEQUENCE</scope>
    <source>
        <strain evidence="2">KACC 12507</strain>
    </source>
</reference>
<evidence type="ECO:0000313" key="2">
    <source>
        <dbReference type="EMBL" id="MDO1447012.1"/>
    </source>
</evidence>
<keyword evidence="1" id="KW-0472">Membrane</keyword>
<feature type="transmembrane region" description="Helical" evidence="1">
    <location>
        <begin position="83"/>
        <end position="101"/>
    </location>
</feature>
<evidence type="ECO:0000313" key="3">
    <source>
        <dbReference type="Proteomes" id="UP001168528"/>
    </source>
</evidence>
<evidence type="ECO:0000256" key="1">
    <source>
        <dbReference type="SAM" id="Phobius"/>
    </source>
</evidence>
<comment type="caution">
    <text evidence="2">The sequence shown here is derived from an EMBL/GenBank/DDBJ whole genome shotgun (WGS) entry which is preliminary data.</text>
</comment>
<gene>
    <name evidence="2" type="ORF">Q0590_12155</name>
</gene>
<organism evidence="2 3">
    <name type="scientific">Rhodocytophaga aerolata</name>
    <dbReference type="NCBI Taxonomy" id="455078"/>
    <lineage>
        <taxon>Bacteria</taxon>
        <taxon>Pseudomonadati</taxon>
        <taxon>Bacteroidota</taxon>
        <taxon>Cytophagia</taxon>
        <taxon>Cytophagales</taxon>
        <taxon>Rhodocytophagaceae</taxon>
        <taxon>Rhodocytophaga</taxon>
    </lineage>
</organism>
<sequence length="131" mass="14495">MIIIKENAVRLPLGMILSLLALNALAGGYYGMAGAENVPLEWLEGSPFKSYFLPSLFLFVVIGGSCILAAILVFNHHRYARNAAFICGILVLLWIITQVSIIGYVSWMQPTTTMVGMIILFLTYLLPKTRN</sequence>
<dbReference type="Proteomes" id="UP001168528">
    <property type="component" value="Unassembled WGS sequence"/>
</dbReference>
<protein>
    <recommendedName>
        <fullName evidence="4">DUF4293 domain-containing protein</fullName>
    </recommendedName>
</protein>
<dbReference type="RefSeq" id="WP_302037814.1">
    <property type="nucleotide sequence ID" value="NZ_JAUKPO010000005.1"/>
</dbReference>
<feature type="transmembrane region" description="Helical" evidence="1">
    <location>
        <begin position="12"/>
        <end position="31"/>
    </location>
</feature>
<feature type="transmembrane region" description="Helical" evidence="1">
    <location>
        <begin position="107"/>
        <end position="126"/>
    </location>
</feature>
<dbReference type="EMBL" id="JAUKPO010000005">
    <property type="protein sequence ID" value="MDO1447012.1"/>
    <property type="molecule type" value="Genomic_DNA"/>
</dbReference>